<dbReference type="KEGG" id="mamo:A6B35_29550"/>
<evidence type="ECO:0000313" key="5">
    <source>
        <dbReference type="EMBL" id="EHH11982.1"/>
    </source>
</evidence>
<reference evidence="5 6" key="1">
    <citation type="journal article" date="2012" name="J. Bacteriol.">
        <title>Draft Genome Sequence of Plant Growth-Promoting Rhizobium Mesorhizobium amorphae, Isolated from Zinc-Lead Mine Tailings.</title>
        <authorList>
            <person name="Hao X."/>
            <person name="Lin Y."/>
            <person name="Johnstone L."/>
            <person name="Baltrus D.A."/>
            <person name="Miller S.J."/>
            <person name="Wei G."/>
            <person name="Rensing C."/>
        </authorList>
    </citation>
    <scope>NUCLEOTIDE SEQUENCE [LARGE SCALE GENOMIC DNA]</scope>
    <source>
        <strain evidence="5 6">CCNWGS0123</strain>
    </source>
</reference>
<dbReference type="PRINTS" id="PR00038">
    <property type="entry name" value="HTHLUXR"/>
</dbReference>
<name>G6Y8G1_9HYPH</name>
<dbReference type="SMART" id="SM00421">
    <property type="entry name" value="HTH_LUXR"/>
    <property type="match status" value="1"/>
</dbReference>
<dbReference type="GO" id="GO:0003677">
    <property type="term" value="F:DNA binding"/>
    <property type="evidence" value="ECO:0007669"/>
    <property type="project" value="UniProtKB-KW"/>
</dbReference>
<dbReference type="Pfam" id="PF00196">
    <property type="entry name" value="GerE"/>
    <property type="match status" value="1"/>
</dbReference>
<dbReference type="PROSITE" id="PS50043">
    <property type="entry name" value="HTH_LUXR_2"/>
    <property type="match status" value="1"/>
</dbReference>
<dbReference type="RefSeq" id="WP_006201746.1">
    <property type="nucleotide sequence ID" value="NZ_AGSN01000091.1"/>
</dbReference>
<dbReference type="eggNOG" id="COG2197">
    <property type="taxonomic scope" value="Bacteria"/>
</dbReference>
<protein>
    <submittedName>
        <fullName evidence="5">Response regulator receiver protein</fullName>
    </submittedName>
</protein>
<evidence type="ECO:0000256" key="3">
    <source>
        <dbReference type="ARBA" id="ARBA00023163"/>
    </source>
</evidence>
<accession>G6Y8G1</accession>
<dbReference type="AlphaFoldDB" id="G6Y8G1"/>
<evidence type="ECO:0000256" key="1">
    <source>
        <dbReference type="ARBA" id="ARBA00023015"/>
    </source>
</evidence>
<dbReference type="SUPFAM" id="SSF46894">
    <property type="entry name" value="C-terminal effector domain of the bipartite response regulators"/>
    <property type="match status" value="1"/>
</dbReference>
<dbReference type="Gene3D" id="1.10.10.10">
    <property type="entry name" value="Winged helix-like DNA-binding domain superfamily/Winged helix DNA-binding domain"/>
    <property type="match status" value="1"/>
</dbReference>
<keyword evidence="3" id="KW-0804">Transcription</keyword>
<evidence type="ECO:0000259" key="4">
    <source>
        <dbReference type="PROSITE" id="PS50043"/>
    </source>
</evidence>
<dbReference type="PANTHER" id="PTHR44688:SF16">
    <property type="entry name" value="DNA-BINDING TRANSCRIPTIONAL ACTIVATOR DEVR_DOSR"/>
    <property type="match status" value="1"/>
</dbReference>
<dbReference type="InterPro" id="IPR036388">
    <property type="entry name" value="WH-like_DNA-bd_sf"/>
</dbReference>
<keyword evidence="1" id="KW-0805">Transcription regulation</keyword>
<organism evidence="5 6">
    <name type="scientific">Mesorhizobium amorphae CCNWGS0123</name>
    <dbReference type="NCBI Taxonomy" id="1082933"/>
    <lineage>
        <taxon>Bacteria</taxon>
        <taxon>Pseudomonadati</taxon>
        <taxon>Pseudomonadota</taxon>
        <taxon>Alphaproteobacteria</taxon>
        <taxon>Hyphomicrobiales</taxon>
        <taxon>Phyllobacteriaceae</taxon>
        <taxon>Mesorhizobium</taxon>
    </lineage>
</organism>
<dbReference type="CDD" id="cd06170">
    <property type="entry name" value="LuxR_C_like"/>
    <property type="match status" value="1"/>
</dbReference>
<evidence type="ECO:0000256" key="2">
    <source>
        <dbReference type="ARBA" id="ARBA00023125"/>
    </source>
</evidence>
<dbReference type="InterPro" id="IPR000792">
    <property type="entry name" value="Tscrpt_reg_LuxR_C"/>
</dbReference>
<dbReference type="GO" id="GO:0006355">
    <property type="term" value="P:regulation of DNA-templated transcription"/>
    <property type="evidence" value="ECO:0007669"/>
    <property type="project" value="InterPro"/>
</dbReference>
<dbReference type="InterPro" id="IPR016032">
    <property type="entry name" value="Sig_transdc_resp-reg_C-effctor"/>
</dbReference>
<keyword evidence="2" id="KW-0238">DNA-binding</keyword>
<proteinExistence type="predicted"/>
<dbReference type="PANTHER" id="PTHR44688">
    <property type="entry name" value="DNA-BINDING TRANSCRIPTIONAL ACTIVATOR DEVR_DOSR"/>
    <property type="match status" value="1"/>
</dbReference>
<dbReference type="EMBL" id="AGSN01000091">
    <property type="protein sequence ID" value="EHH11982.1"/>
    <property type="molecule type" value="Genomic_DNA"/>
</dbReference>
<sequence length="352" mass="38680">MLGIVDVSVPPLAITLGETARAVGSAAFHDRLLRLLAMLLHWDRRIAIGYFDGVSPEFFFSEGVPDDCRDLYLSSYYQFDPFLRYWAGSRQCGVVTLHDVASLDYDGTFIKVFNPMIGISDEVGILLPWFCGSTLGLFLERTHGQYSVESIRLLRNLYPLILGLQEAHLSCIGKTLEVKAAMAAALHGSQAVLIIGARGERLFASVGWNQAEIALPGLASSLSASLKGNHTSLCIDDRHTLAIQPLQLGLPALDDGWIYILREAPVQTDGPDIDGGVNSFSMSELTPREGEVVKLILAGYPTVLIAKKLGISRGTVKNHRNCIYEKLDITTERELFLLLLEHLGSHSRTRDS</sequence>
<feature type="domain" description="HTH luxR-type" evidence="4">
    <location>
        <begin position="278"/>
        <end position="343"/>
    </location>
</feature>
<evidence type="ECO:0000313" key="6">
    <source>
        <dbReference type="Proteomes" id="UP000002949"/>
    </source>
</evidence>
<gene>
    <name evidence="5" type="ORF">MEA186_11141</name>
</gene>
<dbReference type="Proteomes" id="UP000002949">
    <property type="component" value="Unassembled WGS sequence"/>
</dbReference>
<keyword evidence="6" id="KW-1185">Reference proteome</keyword>